<dbReference type="RefSeq" id="WP_038985892.1">
    <property type="nucleotide sequence ID" value="NZ_JACAJR010000002.1"/>
</dbReference>
<reference evidence="7 8" key="1">
    <citation type="submission" date="2016-01" db="EMBL/GenBank/DDBJ databases">
        <title>Whole genome sequencing of Myroides marinus L41.</title>
        <authorList>
            <person name="Hong K.W."/>
        </authorList>
    </citation>
    <scope>NUCLEOTIDE SEQUENCE [LARGE SCALE GENOMIC DNA]</scope>
    <source>
        <strain evidence="7 8">L41</strain>
    </source>
</reference>
<feature type="signal peptide" evidence="5">
    <location>
        <begin position="1"/>
        <end position="20"/>
    </location>
</feature>
<comment type="caution">
    <text evidence="7">The sequence shown here is derived from an EMBL/GenBank/DDBJ whole genome shotgun (WGS) entry which is preliminary data.</text>
</comment>
<organism evidence="7 8">
    <name type="scientific">Myroides marinus</name>
    <dbReference type="NCBI Taxonomy" id="703342"/>
    <lineage>
        <taxon>Bacteria</taxon>
        <taxon>Pseudomonadati</taxon>
        <taxon>Bacteroidota</taxon>
        <taxon>Flavobacteriia</taxon>
        <taxon>Flavobacteriales</taxon>
        <taxon>Flavobacteriaceae</taxon>
        <taxon>Myroides</taxon>
    </lineage>
</organism>
<dbReference type="PROSITE" id="PS51635">
    <property type="entry name" value="PNPLA"/>
    <property type="match status" value="1"/>
</dbReference>
<dbReference type="PANTHER" id="PTHR14226">
    <property type="entry name" value="NEUROPATHY TARGET ESTERASE/SWISS CHEESE D.MELANOGASTER"/>
    <property type="match status" value="1"/>
</dbReference>
<keyword evidence="1 4" id="KW-0378">Hydrolase</keyword>
<evidence type="ECO:0000256" key="2">
    <source>
        <dbReference type="ARBA" id="ARBA00022963"/>
    </source>
</evidence>
<feature type="short sequence motif" description="DGA/G" evidence="4">
    <location>
        <begin position="209"/>
        <end position="211"/>
    </location>
</feature>
<dbReference type="Proteomes" id="UP000076630">
    <property type="component" value="Unassembled WGS sequence"/>
</dbReference>
<evidence type="ECO:0000256" key="3">
    <source>
        <dbReference type="ARBA" id="ARBA00023098"/>
    </source>
</evidence>
<dbReference type="CDD" id="cd07205">
    <property type="entry name" value="Pat_PNPLA6_PNPLA7_NTE1_like"/>
    <property type="match status" value="1"/>
</dbReference>
<dbReference type="AlphaFoldDB" id="A0A165QLH1"/>
<feature type="domain" description="PNPLA" evidence="6">
    <location>
        <begin position="32"/>
        <end position="222"/>
    </location>
</feature>
<dbReference type="GO" id="GO:0016042">
    <property type="term" value="P:lipid catabolic process"/>
    <property type="evidence" value="ECO:0007669"/>
    <property type="project" value="UniProtKB-UniRule"/>
</dbReference>
<gene>
    <name evidence="7" type="ORF">AV926_01900</name>
</gene>
<dbReference type="InterPro" id="IPR050301">
    <property type="entry name" value="NTE"/>
</dbReference>
<dbReference type="InterPro" id="IPR002641">
    <property type="entry name" value="PNPLA_dom"/>
</dbReference>
<dbReference type="EMBL" id="LQNU01000083">
    <property type="protein sequence ID" value="KZE75514.1"/>
    <property type="molecule type" value="Genomic_DNA"/>
</dbReference>
<keyword evidence="3 4" id="KW-0443">Lipid metabolism</keyword>
<name>A0A165QLH1_9FLAO</name>
<protein>
    <submittedName>
        <fullName evidence="7">Patatin</fullName>
    </submittedName>
</protein>
<dbReference type="SUPFAM" id="SSF52151">
    <property type="entry name" value="FabD/lysophospholipase-like"/>
    <property type="match status" value="1"/>
</dbReference>
<keyword evidence="2 4" id="KW-0442">Lipid degradation</keyword>
<feature type="short sequence motif" description="GXSXG" evidence="4">
    <location>
        <begin position="63"/>
        <end position="67"/>
    </location>
</feature>
<dbReference type="OrthoDB" id="9770965at2"/>
<dbReference type="InterPro" id="IPR043864">
    <property type="entry name" value="Omp85-like_dom"/>
</dbReference>
<dbReference type="PANTHER" id="PTHR14226:SF29">
    <property type="entry name" value="NEUROPATHY TARGET ESTERASE SWS"/>
    <property type="match status" value="1"/>
</dbReference>
<keyword evidence="5" id="KW-0732">Signal</keyword>
<proteinExistence type="predicted"/>
<dbReference type="Gene3D" id="3.10.20.310">
    <property type="entry name" value="membrane protein fhac"/>
    <property type="match status" value="1"/>
</dbReference>
<feature type="active site" description="Nucleophile" evidence="4">
    <location>
        <position position="65"/>
    </location>
</feature>
<dbReference type="Pfam" id="PF19143">
    <property type="entry name" value="Omp85_2"/>
    <property type="match status" value="1"/>
</dbReference>
<evidence type="ECO:0000256" key="4">
    <source>
        <dbReference type="PROSITE-ProRule" id="PRU01161"/>
    </source>
</evidence>
<dbReference type="Pfam" id="PF01734">
    <property type="entry name" value="Patatin"/>
    <property type="match status" value="1"/>
</dbReference>
<evidence type="ECO:0000259" key="6">
    <source>
        <dbReference type="PROSITE" id="PS51635"/>
    </source>
</evidence>
<evidence type="ECO:0000313" key="8">
    <source>
        <dbReference type="Proteomes" id="UP000076630"/>
    </source>
</evidence>
<evidence type="ECO:0000313" key="7">
    <source>
        <dbReference type="EMBL" id="KZE75514.1"/>
    </source>
</evidence>
<keyword evidence="8" id="KW-1185">Reference proteome</keyword>
<evidence type="ECO:0000256" key="5">
    <source>
        <dbReference type="SAM" id="SignalP"/>
    </source>
</evidence>
<feature type="active site" description="Proton acceptor" evidence="4">
    <location>
        <position position="209"/>
    </location>
</feature>
<dbReference type="InterPro" id="IPR016035">
    <property type="entry name" value="Acyl_Trfase/lysoPLipase"/>
</dbReference>
<feature type="short sequence motif" description="GXGXXG" evidence="4">
    <location>
        <begin position="36"/>
        <end position="41"/>
    </location>
</feature>
<sequence>MRRIITVILLAICLTSNSYAAEGEKDRPKVGLVLSGGGAKGLAHIGVLKVLEEEGVKVDYIAGTSMGAIVGGLYASGYTATELDSIFNSIDVSALIKDYIPRISKSFYEKKNDEIYALTLPFDKFKIGFPKALSRGMYNYNLMNKLLAHVRHVDDFSKLKVPFLCIATNLETGEPVILKEGYLPQVILASGAFPSLFAPVEIDGKYLIDGGVVNNYPIDELRKMGADIVIGVDVQDDLKTIKEIEGAPDLLLQISNYSTIRQMKDKLPKTDVYIKPDIVGYTVVSFDEGEPIISRGVDAANKVIVDLKLLGGNKDVAKEHYVPKESDSISVSKIDIHGLNRFTRRYVHGKLGFKPNTKISFDQLADGITQLNGTENFSSMTYRFIADGEKDELDMTLVENPVNRYLKLGVHYDGLYKAAALVNVTQKNLFTKSDVASLDLALGDNVRYNFNYFIDNGFYWSVGVSSRYNQFKRDLPFSILSEASGEPIVIEGAPSMFGVDYADLENKLYFQSFYKQKYLLNIGIEHRFLDIRSKTINIPYSRFDRNHYLGGFLNVTMDTYDNRYFPRKGFLFKGEYKNFFYSSNNGNSLAYDFDNFSTITGQVGYATRITNKLAVDLRSRLGTSLGGSIPSIGFGYYLGGYGFADRDNVIPFYGYDLLSIGGNSFITGSITFDYEIFKKHHINFTANYANAGDNIFGSSDWFTRAKYTGYAVGYGMQTMIGPIEFKYTYSPDTGSTSAIFAVGFWF</sequence>
<accession>A0A165QLH1</accession>
<feature type="chain" id="PRO_5007865075" evidence="5">
    <location>
        <begin position="21"/>
        <end position="746"/>
    </location>
</feature>
<dbReference type="Gene3D" id="3.40.1090.10">
    <property type="entry name" value="Cytosolic phospholipase A2 catalytic domain"/>
    <property type="match status" value="2"/>
</dbReference>
<dbReference type="GO" id="GO:0016787">
    <property type="term" value="F:hydrolase activity"/>
    <property type="evidence" value="ECO:0007669"/>
    <property type="project" value="UniProtKB-UniRule"/>
</dbReference>
<evidence type="ECO:0000256" key="1">
    <source>
        <dbReference type="ARBA" id="ARBA00022801"/>
    </source>
</evidence>